<feature type="domain" description="D-galactarate/Altronate dehydratase C-terminal" evidence="4">
    <location>
        <begin position="144"/>
        <end position="391"/>
    </location>
</feature>
<dbReference type="GO" id="GO:0016829">
    <property type="term" value="F:lyase activity"/>
    <property type="evidence" value="ECO:0007669"/>
    <property type="project" value="UniProtKB-KW"/>
</dbReference>
<gene>
    <name evidence="5" type="ORF">SMC5_09975</name>
</gene>
<evidence type="ECO:0000259" key="3">
    <source>
        <dbReference type="Pfam" id="PF04295"/>
    </source>
</evidence>
<dbReference type="PANTHER" id="PTHR30536">
    <property type="entry name" value="ALTRONATE/GALACTARATE DEHYDRATASE"/>
    <property type="match status" value="1"/>
</dbReference>
<evidence type="ECO:0000313" key="6">
    <source>
        <dbReference type="Proteomes" id="UP000266489"/>
    </source>
</evidence>
<accession>A0A398CYK3</accession>
<reference evidence="5 6" key="1">
    <citation type="submission" date="2018-09" db="EMBL/GenBank/DDBJ databases">
        <title>Discovery and Ecogenomic Context for Candidatus Cryosericales, a Global Caldiserica Order Active in Thawing Permafrost.</title>
        <authorList>
            <person name="Martinez M.A."/>
            <person name="Woodcroft B.J."/>
            <person name="Ignacio Espinoza J.C."/>
            <person name="Zayed A."/>
            <person name="Singleton C.M."/>
            <person name="Boyd J."/>
            <person name="Li Y.-F."/>
            <person name="Purvine S."/>
            <person name="Maughan H."/>
            <person name="Hodgkins S.B."/>
            <person name="Anderson D."/>
            <person name="Sederholm M."/>
            <person name="Temperton B."/>
            <person name="Saleska S.R."/>
            <person name="Tyson G.W."/>
            <person name="Rich V.I."/>
        </authorList>
    </citation>
    <scope>NUCLEOTIDE SEQUENCE [LARGE SCALE GENOMIC DNA]</scope>
    <source>
        <strain evidence="5 6">SMC5</strain>
    </source>
</reference>
<sequence>MMKTLYGYRRPDGKVGFRNWTLVMPAVACVNHIAALIAKDIPGAVAVHHEVGCAQIGADYRQSLRTLLNTGLNPNVGAVLLVGLGCERVDPRELAEEIAASGKKVEFIVTQELGGTNATIEAGRKIVTDMSEQLAKIHPEEVPLSSIVLGVECGASDFSSSLSSNPVVGYVADTICANGGRAVLSETTEVIGTEEILTKRCASPETATKLVDRIKRMVEYSRSEDRDDIEGVAVPNNISPGNVRGGLTTIEEKSLGAISKGGYFCPIVGVVEYAELIGDRPGLWFMDSPGYDPECTTGLMACGSTLVLFTTGLGTPLGNPVTPIIKVTGNRVTAVRMRDDIDIDVSAVLEDGVSLESEAAVMLDTLIDVANGKQTRSEALGYRDFGITRIGPRL</sequence>
<dbReference type="InterPro" id="IPR052172">
    <property type="entry name" value="UxaA_altronate/galactarate_dh"/>
</dbReference>
<dbReference type="EMBL" id="QXIU01000245">
    <property type="protein sequence ID" value="RIE07310.1"/>
    <property type="molecule type" value="Genomic_DNA"/>
</dbReference>
<dbReference type="Pfam" id="PF04295">
    <property type="entry name" value="GD_AH_second"/>
    <property type="match status" value="1"/>
</dbReference>
<evidence type="ECO:0000259" key="4">
    <source>
        <dbReference type="Pfam" id="PF20629"/>
    </source>
</evidence>
<dbReference type="InterPro" id="IPR048332">
    <property type="entry name" value="GD_AH_C"/>
</dbReference>
<dbReference type="Pfam" id="PF20629">
    <property type="entry name" value="GD_AH_C"/>
    <property type="match status" value="1"/>
</dbReference>
<comment type="caution">
    <text evidence="5">The sequence shown here is derived from an EMBL/GenBank/DDBJ whole genome shotgun (WGS) entry which is preliminary data.</text>
</comment>
<dbReference type="InterPro" id="IPR007392">
    <property type="entry name" value="GD_AH_second"/>
</dbReference>
<dbReference type="OrthoDB" id="9804574at2"/>
<comment type="similarity">
    <text evidence="1">Belongs to the UxaA family.</text>
</comment>
<proteinExistence type="inferred from homology"/>
<evidence type="ECO:0000313" key="5">
    <source>
        <dbReference type="EMBL" id="RIE07310.1"/>
    </source>
</evidence>
<feature type="domain" description="D-galactarate/Altronate dehydratase second" evidence="3">
    <location>
        <begin position="7"/>
        <end position="134"/>
    </location>
</feature>
<organism evidence="5 6">
    <name type="scientific">Candidatus Cryosericum odellii</name>
    <dbReference type="NCBI Taxonomy" id="2290917"/>
    <lineage>
        <taxon>Bacteria</taxon>
        <taxon>Pseudomonadati</taxon>
        <taxon>Caldisericota/Cryosericota group</taxon>
        <taxon>Candidatus Cryosericota</taxon>
        <taxon>Candidatus Cryosericia</taxon>
        <taxon>Candidatus Cryosericales</taxon>
        <taxon>Candidatus Cryosericaceae</taxon>
        <taxon>Candidatus Cryosericum</taxon>
    </lineage>
</organism>
<dbReference type="AlphaFoldDB" id="A0A398CYK3"/>
<dbReference type="GO" id="GO:0019698">
    <property type="term" value="P:D-galacturonate catabolic process"/>
    <property type="evidence" value="ECO:0007669"/>
    <property type="project" value="TreeGrafter"/>
</dbReference>
<dbReference type="RefSeq" id="WP_119088300.1">
    <property type="nucleotide sequence ID" value="NZ_QXIU01000245.1"/>
</dbReference>
<evidence type="ECO:0000256" key="2">
    <source>
        <dbReference type="ARBA" id="ARBA00023239"/>
    </source>
</evidence>
<protein>
    <submittedName>
        <fullName evidence="5">Altronate dehydratase</fullName>
    </submittedName>
</protein>
<evidence type="ECO:0000256" key="1">
    <source>
        <dbReference type="ARBA" id="ARBA00010986"/>
    </source>
</evidence>
<name>A0A398CYK3_9BACT</name>
<keyword evidence="2" id="KW-0456">Lyase</keyword>
<dbReference type="PANTHER" id="PTHR30536:SF5">
    <property type="entry name" value="ALTRONATE DEHYDRATASE"/>
    <property type="match status" value="1"/>
</dbReference>
<dbReference type="Proteomes" id="UP000266489">
    <property type="component" value="Unassembled WGS sequence"/>
</dbReference>